<keyword evidence="6" id="KW-0479">Metal-binding</keyword>
<dbReference type="GO" id="GO:0008270">
    <property type="term" value="F:zinc ion binding"/>
    <property type="evidence" value="ECO:0007669"/>
    <property type="project" value="UniProtKB-KW"/>
</dbReference>
<sequence>MRPELDTVAAPLPPCAPHSSSCRWWPYSNSNDFEANGALILIIIFTALISALVLSIKIRCFLHRGRELNRTEQDRGKPDMEAMEAAIVVAPTMVFSPEMKLAGTEAECAICLSEFVEGEGIQVLGRCKHGFHVQCIQKWLSFHSSCPTCRRSCLASSSPSAEGTETCCPENGANTQIQIHSGAR</sequence>
<dbReference type="InParanoid" id="A0A7J7C6M1"/>
<dbReference type="UniPathway" id="UPA00143"/>
<keyword evidence="4" id="KW-0808">Transferase</keyword>
<dbReference type="GO" id="GO:0016567">
    <property type="term" value="P:protein ubiquitination"/>
    <property type="evidence" value="ECO:0007669"/>
    <property type="project" value="UniProtKB-UniPathway"/>
</dbReference>
<comment type="caution">
    <text evidence="15">The sequence shown here is derived from an EMBL/GenBank/DDBJ whole genome shotgun (WGS) entry which is preliminary data.</text>
</comment>
<dbReference type="SMART" id="SM00184">
    <property type="entry name" value="RING"/>
    <property type="match status" value="1"/>
</dbReference>
<keyword evidence="16" id="KW-1185">Reference proteome</keyword>
<evidence type="ECO:0000256" key="9">
    <source>
        <dbReference type="ARBA" id="ARBA00022989"/>
    </source>
</evidence>
<protein>
    <recommendedName>
        <fullName evidence="3">RING-type E3 ubiquitin transferase</fullName>
        <ecNumber evidence="3">2.3.2.27</ecNumber>
    </recommendedName>
</protein>
<dbReference type="InterPro" id="IPR001841">
    <property type="entry name" value="Znf_RING"/>
</dbReference>
<dbReference type="GO" id="GO:0061630">
    <property type="term" value="F:ubiquitin protein ligase activity"/>
    <property type="evidence" value="ECO:0007669"/>
    <property type="project" value="UniProtKB-EC"/>
</dbReference>
<organism evidence="15 16">
    <name type="scientific">Tripterygium wilfordii</name>
    <name type="common">Thunder God vine</name>
    <dbReference type="NCBI Taxonomy" id="458696"/>
    <lineage>
        <taxon>Eukaryota</taxon>
        <taxon>Viridiplantae</taxon>
        <taxon>Streptophyta</taxon>
        <taxon>Embryophyta</taxon>
        <taxon>Tracheophyta</taxon>
        <taxon>Spermatophyta</taxon>
        <taxon>Magnoliopsida</taxon>
        <taxon>eudicotyledons</taxon>
        <taxon>Gunneridae</taxon>
        <taxon>Pentapetalae</taxon>
        <taxon>rosids</taxon>
        <taxon>fabids</taxon>
        <taxon>Celastrales</taxon>
        <taxon>Celastraceae</taxon>
        <taxon>Tripterygium</taxon>
    </lineage>
</organism>
<dbReference type="Proteomes" id="UP000593562">
    <property type="component" value="Unassembled WGS sequence"/>
</dbReference>
<dbReference type="GO" id="GO:0016020">
    <property type="term" value="C:membrane"/>
    <property type="evidence" value="ECO:0007669"/>
    <property type="project" value="UniProtKB-SubCell"/>
</dbReference>
<keyword evidence="9 13" id="KW-1133">Transmembrane helix</keyword>
<dbReference type="OrthoDB" id="8062037at2759"/>
<keyword evidence="7" id="KW-0833">Ubl conjugation pathway</keyword>
<evidence type="ECO:0000256" key="12">
    <source>
        <dbReference type="PROSITE-ProRule" id="PRU00175"/>
    </source>
</evidence>
<dbReference type="AlphaFoldDB" id="A0A7J7C6M1"/>
<accession>A0A7J7C6M1</accession>
<keyword evidence="8" id="KW-0862">Zinc</keyword>
<keyword evidence="5 13" id="KW-0812">Transmembrane</keyword>
<dbReference type="Gene3D" id="3.30.40.10">
    <property type="entry name" value="Zinc/RING finger domain, C3HC4 (zinc finger)"/>
    <property type="match status" value="1"/>
</dbReference>
<comment type="similarity">
    <text evidence="11">Belongs to the RING-type zinc finger family. ATL subfamily.</text>
</comment>
<proteinExistence type="inferred from homology"/>
<evidence type="ECO:0000256" key="3">
    <source>
        <dbReference type="ARBA" id="ARBA00012483"/>
    </source>
</evidence>
<evidence type="ECO:0000313" key="16">
    <source>
        <dbReference type="Proteomes" id="UP000593562"/>
    </source>
</evidence>
<reference evidence="15 16" key="1">
    <citation type="journal article" date="2020" name="Nat. Commun.">
        <title>Genome of Tripterygium wilfordii and identification of cytochrome P450 involved in triptolide biosynthesis.</title>
        <authorList>
            <person name="Tu L."/>
            <person name="Su P."/>
            <person name="Zhang Z."/>
            <person name="Gao L."/>
            <person name="Wang J."/>
            <person name="Hu T."/>
            <person name="Zhou J."/>
            <person name="Zhang Y."/>
            <person name="Zhao Y."/>
            <person name="Liu Y."/>
            <person name="Song Y."/>
            <person name="Tong Y."/>
            <person name="Lu Y."/>
            <person name="Yang J."/>
            <person name="Xu C."/>
            <person name="Jia M."/>
            <person name="Peters R.J."/>
            <person name="Huang L."/>
            <person name="Gao W."/>
        </authorList>
    </citation>
    <scope>NUCLEOTIDE SEQUENCE [LARGE SCALE GENOMIC DNA]</scope>
    <source>
        <strain evidence="16">cv. XIE 37</strain>
        <tissue evidence="15">Leaf</tissue>
    </source>
</reference>
<dbReference type="PANTHER" id="PTHR46905:SF1">
    <property type="entry name" value="RING-TYPE E3 UBIQUITIN TRANSFERASE"/>
    <property type="match status" value="1"/>
</dbReference>
<evidence type="ECO:0000256" key="11">
    <source>
        <dbReference type="ARBA" id="ARBA00024209"/>
    </source>
</evidence>
<dbReference type="SUPFAM" id="SSF57850">
    <property type="entry name" value="RING/U-box"/>
    <property type="match status" value="1"/>
</dbReference>
<evidence type="ECO:0000256" key="5">
    <source>
        <dbReference type="ARBA" id="ARBA00022692"/>
    </source>
</evidence>
<dbReference type="InterPro" id="IPR044602">
    <property type="entry name" value="ATL10/ATL72-79-like"/>
</dbReference>
<evidence type="ECO:0000313" key="15">
    <source>
        <dbReference type="EMBL" id="KAF5729813.1"/>
    </source>
</evidence>
<evidence type="ECO:0000256" key="4">
    <source>
        <dbReference type="ARBA" id="ARBA00022679"/>
    </source>
</evidence>
<evidence type="ECO:0000256" key="2">
    <source>
        <dbReference type="ARBA" id="ARBA00004167"/>
    </source>
</evidence>
<evidence type="ECO:0000259" key="14">
    <source>
        <dbReference type="PROSITE" id="PS50089"/>
    </source>
</evidence>
<dbReference type="PROSITE" id="PS50089">
    <property type="entry name" value="ZF_RING_2"/>
    <property type="match status" value="1"/>
</dbReference>
<keyword evidence="12" id="KW-0863">Zinc-finger</keyword>
<evidence type="ECO:0000256" key="6">
    <source>
        <dbReference type="ARBA" id="ARBA00022723"/>
    </source>
</evidence>
<comment type="subcellular location">
    <subcellularLocation>
        <location evidence="2">Membrane</location>
        <topology evidence="2">Single-pass membrane protein</topology>
    </subcellularLocation>
</comment>
<dbReference type="PANTHER" id="PTHR46905">
    <property type="entry name" value="RING-H2 FINGER PROTEIN ATL78"/>
    <property type="match status" value="1"/>
</dbReference>
<dbReference type="EC" id="2.3.2.27" evidence="3"/>
<dbReference type="FunCoup" id="A0A7J7C6M1">
    <property type="interactions" value="2"/>
</dbReference>
<evidence type="ECO:0000256" key="13">
    <source>
        <dbReference type="SAM" id="Phobius"/>
    </source>
</evidence>
<name>A0A7J7C6M1_TRIWF</name>
<dbReference type="InterPro" id="IPR013083">
    <property type="entry name" value="Znf_RING/FYVE/PHD"/>
</dbReference>
<evidence type="ECO:0000256" key="1">
    <source>
        <dbReference type="ARBA" id="ARBA00000900"/>
    </source>
</evidence>
<comment type="catalytic activity">
    <reaction evidence="1">
        <text>S-ubiquitinyl-[E2 ubiquitin-conjugating enzyme]-L-cysteine + [acceptor protein]-L-lysine = [E2 ubiquitin-conjugating enzyme]-L-cysteine + N(6)-ubiquitinyl-[acceptor protein]-L-lysine.</text>
        <dbReference type="EC" id="2.3.2.27"/>
    </reaction>
</comment>
<feature type="domain" description="RING-type" evidence="14">
    <location>
        <begin position="108"/>
        <end position="150"/>
    </location>
</feature>
<evidence type="ECO:0000256" key="10">
    <source>
        <dbReference type="ARBA" id="ARBA00023136"/>
    </source>
</evidence>
<dbReference type="Pfam" id="PF13639">
    <property type="entry name" value="zf-RING_2"/>
    <property type="match status" value="1"/>
</dbReference>
<dbReference type="EMBL" id="JAAARO010000020">
    <property type="protein sequence ID" value="KAF5729813.1"/>
    <property type="molecule type" value="Genomic_DNA"/>
</dbReference>
<evidence type="ECO:0000256" key="7">
    <source>
        <dbReference type="ARBA" id="ARBA00022786"/>
    </source>
</evidence>
<feature type="transmembrane region" description="Helical" evidence="13">
    <location>
        <begin position="35"/>
        <end position="56"/>
    </location>
</feature>
<evidence type="ECO:0000256" key="8">
    <source>
        <dbReference type="ARBA" id="ARBA00022833"/>
    </source>
</evidence>
<gene>
    <name evidence="15" type="ORF">HS088_TW20G00178</name>
</gene>
<keyword evidence="10 13" id="KW-0472">Membrane</keyword>